<dbReference type="EMBL" id="CP024964">
    <property type="protein sequence ID" value="ATZ17834.1"/>
    <property type="molecule type" value="Genomic_DNA"/>
</dbReference>
<dbReference type="RefSeq" id="WP_100608947.1">
    <property type="nucleotide sequence ID" value="NZ_CP024964.1"/>
</dbReference>
<keyword evidence="1" id="KW-1133">Transmembrane helix</keyword>
<protein>
    <submittedName>
        <fullName evidence="2">Uncharacterized protein</fullName>
    </submittedName>
</protein>
<organism evidence="2 3">
    <name type="scientific">Mesoplasma melaleucae</name>
    <dbReference type="NCBI Taxonomy" id="81459"/>
    <lineage>
        <taxon>Bacteria</taxon>
        <taxon>Bacillati</taxon>
        <taxon>Mycoplasmatota</taxon>
        <taxon>Mollicutes</taxon>
        <taxon>Entomoplasmatales</taxon>
        <taxon>Entomoplasmataceae</taxon>
        <taxon>Mesoplasma</taxon>
    </lineage>
</organism>
<dbReference type="Proteomes" id="UP000231896">
    <property type="component" value="Chromosome"/>
</dbReference>
<feature type="transmembrane region" description="Helical" evidence="1">
    <location>
        <begin position="53"/>
        <end position="79"/>
    </location>
</feature>
<gene>
    <name evidence="2" type="ORF">EMELA_v1c02610</name>
</gene>
<evidence type="ECO:0000313" key="2">
    <source>
        <dbReference type="EMBL" id="ATZ17834.1"/>
    </source>
</evidence>
<dbReference type="KEGG" id="eml:EMELA_v1c02610"/>
<evidence type="ECO:0000256" key="1">
    <source>
        <dbReference type="SAM" id="Phobius"/>
    </source>
</evidence>
<keyword evidence="1" id="KW-0472">Membrane</keyword>
<keyword evidence="1" id="KW-0812">Transmembrane</keyword>
<evidence type="ECO:0000313" key="3">
    <source>
        <dbReference type="Proteomes" id="UP000231896"/>
    </source>
</evidence>
<feature type="transmembrane region" description="Helical" evidence="1">
    <location>
        <begin position="12"/>
        <end position="33"/>
    </location>
</feature>
<dbReference type="AlphaFoldDB" id="A0A2K8NVR0"/>
<reference evidence="2 3" key="1">
    <citation type="submission" date="2017-11" db="EMBL/GenBank/DDBJ databases">
        <title>Genome sequence of Entomoplasma melaleucae M1 (ATCC 49191).</title>
        <authorList>
            <person name="Lo W.-S."/>
            <person name="Gasparich G.E."/>
            <person name="Kuo C.-H."/>
        </authorList>
    </citation>
    <scope>NUCLEOTIDE SEQUENCE [LARGE SCALE GENOMIC DNA]</scope>
    <source>
        <strain evidence="2 3">M1</strain>
    </source>
</reference>
<accession>A0A2K8NVR0</accession>
<name>A0A2K8NVR0_9MOLU</name>
<keyword evidence="3" id="KW-1185">Reference proteome</keyword>
<proteinExistence type="predicted"/>
<feature type="transmembrane region" description="Helical" evidence="1">
    <location>
        <begin position="99"/>
        <end position="122"/>
    </location>
</feature>
<sequence>MYWIFLEKILSMMYIPILISIGFIILIGLIYWLSNKYDWPIEIWSLELFKKQIIVFFTVWGINIFIILAIGFLGLYTLAWNDDFLVKLYNFSLKLLTEVMTTIIIAIGYIQLTVFGGWNMYLSFKIKSELKNQS</sequence>